<dbReference type="PANTHER" id="PTHR10657">
    <property type="entry name" value="PEPTIDYL-PROLYL CIS-TRANS ISOMERASE"/>
    <property type="match status" value="1"/>
</dbReference>
<keyword evidence="2 4" id="KW-0697">Rotamase</keyword>
<dbReference type="EMBL" id="HBGF01002282">
    <property type="protein sequence ID" value="CAD9090587.1"/>
    <property type="molecule type" value="Transcribed_RNA"/>
</dbReference>
<feature type="compositionally biased region" description="Low complexity" evidence="6">
    <location>
        <begin position="1"/>
        <end position="56"/>
    </location>
</feature>
<name>A0A7S1KZR4_NEODS</name>
<evidence type="ECO:0000313" key="8">
    <source>
        <dbReference type="EMBL" id="CAD9090587.1"/>
    </source>
</evidence>
<dbReference type="EC" id="5.2.1.8" evidence="5"/>
<dbReference type="GO" id="GO:0005829">
    <property type="term" value="C:cytosol"/>
    <property type="evidence" value="ECO:0007669"/>
    <property type="project" value="TreeGrafter"/>
</dbReference>
<evidence type="ECO:0000256" key="6">
    <source>
        <dbReference type="SAM" id="MobiDB-lite"/>
    </source>
</evidence>
<sequence>MAAPPSKAARSESGSAAAAVPTPVVSTPVAEASPAVASAATTSAVESAANASASPAVPAPLPVPAPGPGADASQEPVAAGPAAPAEAVVIAHVLIKHKDVANPVSKAPRNKGAPVTRSLDDARRTAAALRMKNLAAAPVSEAAFESAVLQFSECATAKKKGRMGRIERGQFAKAFEDAAFGLEVHHVSEPVETPLGVHLLMRLPDEAA</sequence>
<protein>
    <recommendedName>
        <fullName evidence="5">Peptidyl-prolyl cis-trans isomerase</fullName>
        <ecNumber evidence="5">5.2.1.8</ecNumber>
    </recommendedName>
</protein>
<evidence type="ECO:0000256" key="2">
    <source>
        <dbReference type="ARBA" id="ARBA00023110"/>
    </source>
</evidence>
<dbReference type="PROSITE" id="PS50198">
    <property type="entry name" value="PPIC_PPIASE_2"/>
    <property type="match status" value="1"/>
</dbReference>
<evidence type="ECO:0000256" key="4">
    <source>
        <dbReference type="PROSITE-ProRule" id="PRU00278"/>
    </source>
</evidence>
<dbReference type="GO" id="GO:0003755">
    <property type="term" value="F:peptidyl-prolyl cis-trans isomerase activity"/>
    <property type="evidence" value="ECO:0007669"/>
    <property type="project" value="UniProtKB-UniRule"/>
</dbReference>
<dbReference type="InterPro" id="IPR051370">
    <property type="entry name" value="PPIase_Pin1"/>
</dbReference>
<keyword evidence="3 4" id="KW-0413">Isomerase</keyword>
<feature type="region of interest" description="Disordered" evidence="6">
    <location>
        <begin position="1"/>
        <end position="79"/>
    </location>
</feature>
<feature type="compositionally biased region" description="Low complexity" evidence="6">
    <location>
        <begin position="68"/>
        <end position="79"/>
    </location>
</feature>
<evidence type="ECO:0000256" key="3">
    <source>
        <dbReference type="ARBA" id="ARBA00023235"/>
    </source>
</evidence>
<evidence type="ECO:0000256" key="5">
    <source>
        <dbReference type="RuleBase" id="RU363014"/>
    </source>
</evidence>
<gene>
    <name evidence="8" type="ORF">NDES1114_LOCUS1577</name>
</gene>
<evidence type="ECO:0000259" key="7">
    <source>
        <dbReference type="PROSITE" id="PS50198"/>
    </source>
</evidence>
<comment type="catalytic activity">
    <reaction evidence="1 5">
        <text>[protein]-peptidylproline (omega=180) = [protein]-peptidylproline (omega=0)</text>
        <dbReference type="Rhea" id="RHEA:16237"/>
        <dbReference type="Rhea" id="RHEA-COMP:10747"/>
        <dbReference type="Rhea" id="RHEA-COMP:10748"/>
        <dbReference type="ChEBI" id="CHEBI:83833"/>
        <dbReference type="ChEBI" id="CHEBI:83834"/>
        <dbReference type="EC" id="5.2.1.8"/>
    </reaction>
</comment>
<organism evidence="8">
    <name type="scientific">Neobodo designis</name>
    <name type="common">Flagellated protozoan</name>
    <name type="synonym">Bodo designis</name>
    <dbReference type="NCBI Taxonomy" id="312471"/>
    <lineage>
        <taxon>Eukaryota</taxon>
        <taxon>Discoba</taxon>
        <taxon>Euglenozoa</taxon>
        <taxon>Kinetoplastea</taxon>
        <taxon>Metakinetoplastina</taxon>
        <taxon>Neobodonida</taxon>
        <taxon>Neobodo</taxon>
    </lineage>
</organism>
<dbReference type="InterPro" id="IPR046357">
    <property type="entry name" value="PPIase_dom_sf"/>
</dbReference>
<dbReference type="AlphaFoldDB" id="A0A7S1KZR4"/>
<proteinExistence type="predicted"/>
<accession>A0A7S1KZR4</accession>
<dbReference type="Pfam" id="PF00639">
    <property type="entry name" value="Rotamase"/>
    <property type="match status" value="1"/>
</dbReference>
<dbReference type="SUPFAM" id="SSF54534">
    <property type="entry name" value="FKBP-like"/>
    <property type="match status" value="1"/>
</dbReference>
<reference evidence="8" key="1">
    <citation type="submission" date="2021-01" db="EMBL/GenBank/DDBJ databases">
        <authorList>
            <person name="Corre E."/>
            <person name="Pelletier E."/>
            <person name="Niang G."/>
            <person name="Scheremetjew M."/>
            <person name="Finn R."/>
            <person name="Kale V."/>
            <person name="Holt S."/>
            <person name="Cochrane G."/>
            <person name="Meng A."/>
            <person name="Brown T."/>
            <person name="Cohen L."/>
        </authorList>
    </citation>
    <scope>NUCLEOTIDE SEQUENCE</scope>
    <source>
        <strain evidence="8">CCAP 1951/1</strain>
    </source>
</reference>
<dbReference type="GO" id="GO:0005634">
    <property type="term" value="C:nucleus"/>
    <property type="evidence" value="ECO:0007669"/>
    <property type="project" value="TreeGrafter"/>
</dbReference>
<feature type="domain" description="PpiC" evidence="7">
    <location>
        <begin position="85"/>
        <end position="204"/>
    </location>
</feature>
<evidence type="ECO:0000256" key="1">
    <source>
        <dbReference type="ARBA" id="ARBA00000971"/>
    </source>
</evidence>
<dbReference type="Gene3D" id="3.10.50.40">
    <property type="match status" value="1"/>
</dbReference>
<dbReference type="InterPro" id="IPR000297">
    <property type="entry name" value="PPIase_PpiC"/>
</dbReference>
<feature type="compositionally biased region" description="Pro residues" evidence="6">
    <location>
        <begin position="57"/>
        <end position="67"/>
    </location>
</feature>
<dbReference type="PANTHER" id="PTHR10657:SF4">
    <property type="entry name" value="PEPTIDYL-PROLYL CIS-TRANS ISOMERASE-RELATED"/>
    <property type="match status" value="1"/>
</dbReference>